<keyword evidence="3" id="KW-1133">Transmembrane helix</keyword>
<evidence type="ECO:0000256" key="1">
    <source>
        <dbReference type="ARBA" id="ARBA00004127"/>
    </source>
</evidence>
<dbReference type="Proteomes" id="UP000277766">
    <property type="component" value="Unassembled WGS sequence"/>
</dbReference>
<name>A0A431VQX7_9DEIO</name>
<evidence type="ECO:0000256" key="3">
    <source>
        <dbReference type="ARBA" id="ARBA00022989"/>
    </source>
</evidence>
<proteinExistence type="predicted"/>
<evidence type="ECO:0000256" key="2">
    <source>
        <dbReference type="ARBA" id="ARBA00022692"/>
    </source>
</evidence>
<dbReference type="Pfam" id="PF06803">
    <property type="entry name" value="DUF1232"/>
    <property type="match status" value="1"/>
</dbReference>
<reference evidence="6 7" key="1">
    <citation type="submission" date="2018-12" db="EMBL/GenBank/DDBJ databases">
        <title>Deinococcus radiophilus ATCC 27603 genome sequencing and assembly.</title>
        <authorList>
            <person name="Maclea K.S."/>
            <person name="Maynard C.R."/>
        </authorList>
    </citation>
    <scope>NUCLEOTIDE SEQUENCE [LARGE SCALE GENOMIC DNA]</scope>
    <source>
        <strain evidence="6 7">ATCC 27603</strain>
    </source>
</reference>
<comment type="caution">
    <text evidence="6">The sequence shown here is derived from an EMBL/GenBank/DDBJ whole genome shotgun (WGS) entry which is preliminary data.</text>
</comment>
<comment type="subcellular location">
    <subcellularLocation>
        <location evidence="1">Endomembrane system</location>
        <topology evidence="1">Multi-pass membrane protein</topology>
    </subcellularLocation>
</comment>
<evidence type="ECO:0000313" key="6">
    <source>
        <dbReference type="EMBL" id="RTR25549.1"/>
    </source>
</evidence>
<dbReference type="InterPro" id="IPR010652">
    <property type="entry name" value="DUF1232"/>
</dbReference>
<protein>
    <submittedName>
        <fullName evidence="6">DUF1232 domain-containing protein</fullName>
    </submittedName>
</protein>
<accession>A0A431VQX7</accession>
<feature type="domain" description="DUF1232" evidence="5">
    <location>
        <begin position="3"/>
        <end position="33"/>
    </location>
</feature>
<dbReference type="GO" id="GO:0012505">
    <property type="term" value="C:endomembrane system"/>
    <property type="evidence" value="ECO:0007669"/>
    <property type="project" value="UniProtKB-SubCell"/>
</dbReference>
<dbReference type="AlphaFoldDB" id="A0A431VQX7"/>
<keyword evidence="7" id="KW-1185">Reference proteome</keyword>
<keyword evidence="2" id="KW-0812">Transmembrane</keyword>
<evidence type="ECO:0000256" key="4">
    <source>
        <dbReference type="ARBA" id="ARBA00023136"/>
    </source>
</evidence>
<sequence length="44" mass="4592">MPLAALICAVFPLDLLPDLTPLLGVADDLLIIPALLALHLTGLM</sequence>
<dbReference type="EMBL" id="RXPE01000025">
    <property type="protein sequence ID" value="RTR25549.1"/>
    <property type="molecule type" value="Genomic_DNA"/>
</dbReference>
<evidence type="ECO:0000259" key="5">
    <source>
        <dbReference type="Pfam" id="PF06803"/>
    </source>
</evidence>
<gene>
    <name evidence="6" type="ORF">EJ104_10470</name>
</gene>
<keyword evidence="4" id="KW-0472">Membrane</keyword>
<dbReference type="RefSeq" id="WP_126352717.1">
    <property type="nucleotide sequence ID" value="NZ_CP086380.1"/>
</dbReference>
<evidence type="ECO:0000313" key="7">
    <source>
        <dbReference type="Proteomes" id="UP000277766"/>
    </source>
</evidence>
<organism evidence="6 7">
    <name type="scientific">Deinococcus radiophilus</name>
    <dbReference type="NCBI Taxonomy" id="32062"/>
    <lineage>
        <taxon>Bacteria</taxon>
        <taxon>Thermotogati</taxon>
        <taxon>Deinococcota</taxon>
        <taxon>Deinococci</taxon>
        <taxon>Deinococcales</taxon>
        <taxon>Deinococcaceae</taxon>
        <taxon>Deinococcus</taxon>
    </lineage>
</organism>